<evidence type="ECO:0000313" key="2">
    <source>
        <dbReference type="EMBL" id="MFG3819468.1"/>
    </source>
</evidence>
<sequence length="565" mass="64707">MDIKASIIDQQVESLAERLKPELQAQLDLNLQGDRGRLKSLAFIHLCVRSILDLDDLATLDCIVDGGQDFGVDAIYASEEQDGEFTVSLFQGKYKQKLDGTSHFPEEGIKGLINAIQYLFDPSINLNQSLNRRLQAKVEEIRSLIRDGYIPQVRAIACNNGLRWNEQTDRLIQIAGFGDQVEWEHLNPDRLIKLQQSKKPVNDTLQLSGKILIEDIEFNRILVGRVAISEIATLVDRHGERLFERNIRRYLGLQNNRVNDGIRQTIETNANYLYFYNNGLTLICDKFEYNTLQGSDHQVRIQNLQIINGGQTCMTIYKTWVNAQQQLPLDQARSANAYILIRLYQLSSFNTDLVQKITFATNNQNPVDLRDLKANDERQAQLELDIAQLGYRYLRKRSSERPTQQDITSSEAAAAVLAVWRKAPHQAKSSTREHFGKLYNRIFTSTLNGTQIISATLLCRIADHRRRQPANSDPDFVRYASCFIAMQMGKYLLQDLKLQRVDDLNHQHFLKVQELIQNQGSEYFDRSVKNIEDAIHRLYSASALSLQQLSATFRRGDLISQLADF</sequence>
<gene>
    <name evidence="2" type="ORF">VPK24_17615</name>
</gene>
<organism evidence="2 3">
    <name type="scientific">Limnothrix redekei LRLZ20PSL1</name>
    <dbReference type="NCBI Taxonomy" id="3112953"/>
    <lineage>
        <taxon>Bacteria</taxon>
        <taxon>Bacillati</taxon>
        <taxon>Cyanobacteriota</taxon>
        <taxon>Cyanophyceae</taxon>
        <taxon>Pseudanabaenales</taxon>
        <taxon>Pseudanabaenaceae</taxon>
        <taxon>Limnothrix</taxon>
    </lineage>
</organism>
<keyword evidence="3" id="KW-1185">Reference proteome</keyword>
<proteinExistence type="predicted"/>
<reference evidence="3" key="1">
    <citation type="journal article" date="2024" name="Algal Res.">
        <title>Biochemical, toxicological and genomic investigation of a high-biomass producing Limnothrix strain isolated from Italian shallow drinking water reservoir.</title>
        <authorList>
            <person name="Simonazzi M."/>
            <person name="Shishido T.K."/>
            <person name="Delbaje E."/>
            <person name="Wahlsten M."/>
            <person name="Fewer D.P."/>
            <person name="Sivonen K."/>
            <person name="Pezzolesi L."/>
            <person name="Pistocchi R."/>
        </authorList>
    </citation>
    <scope>NUCLEOTIDE SEQUENCE [LARGE SCALE GENOMIC DNA]</scope>
    <source>
        <strain evidence="3">LRLZ20PSL1</strain>
    </source>
</reference>
<protein>
    <submittedName>
        <fullName evidence="2">AIPR family protein</fullName>
    </submittedName>
</protein>
<dbReference type="InterPro" id="IPR018891">
    <property type="entry name" value="AIPR_C"/>
</dbReference>
<dbReference type="RefSeq" id="WP_393015400.1">
    <property type="nucleotide sequence ID" value="NZ_JAZAQF010000091.1"/>
</dbReference>
<feature type="domain" description="Abortive phage infection protein C-terminal" evidence="1">
    <location>
        <begin position="243"/>
        <end position="538"/>
    </location>
</feature>
<evidence type="ECO:0000259" key="1">
    <source>
        <dbReference type="Pfam" id="PF10592"/>
    </source>
</evidence>
<name>A0ABW7CHD5_9CYAN</name>
<evidence type="ECO:0000313" key="3">
    <source>
        <dbReference type="Proteomes" id="UP001604335"/>
    </source>
</evidence>
<accession>A0ABW7CHD5</accession>
<dbReference type="EMBL" id="JAZAQF010000091">
    <property type="protein sequence ID" value="MFG3819468.1"/>
    <property type="molecule type" value="Genomic_DNA"/>
</dbReference>
<comment type="caution">
    <text evidence="2">The sequence shown here is derived from an EMBL/GenBank/DDBJ whole genome shotgun (WGS) entry which is preliminary data.</text>
</comment>
<dbReference type="Proteomes" id="UP001604335">
    <property type="component" value="Unassembled WGS sequence"/>
</dbReference>
<dbReference type="Pfam" id="PF10592">
    <property type="entry name" value="AIPR"/>
    <property type="match status" value="1"/>
</dbReference>